<dbReference type="eggNOG" id="COG3222">
    <property type="taxonomic scope" value="Bacteria"/>
</dbReference>
<dbReference type="SUPFAM" id="SSF53448">
    <property type="entry name" value="Nucleotide-diphospho-sugar transferases"/>
    <property type="match status" value="1"/>
</dbReference>
<sequence length="205" mass="22461">MSLSISLHLLARSPVPGRVKTRLIPALGPEGACDLQRLLLERTLQLPAEGFSQRFLWLDDTPDASLQGLADDLGWTLVEQPVGDLGERMRWISVLGLAESDGVILIGNDCPALDAEYLSGACAALHTQPVVLGPAEDGGYVLLGLRRVHPSLFNAMPWGSDRVLAVTRERLQQLEWSHQLLPVLWDVDRPEDLPRLAALGIRVEV</sequence>
<dbReference type="InterPro" id="IPR029044">
    <property type="entry name" value="Nucleotide-diphossugar_trans"/>
</dbReference>
<gene>
    <name evidence="1" type="ORF">TMS3_0111715</name>
</gene>
<accession>A0A0A1YMF3</accession>
<dbReference type="InterPro" id="IPR018641">
    <property type="entry name" value="Trfase_1_rSAM/seldom-assoc"/>
</dbReference>
<proteinExistence type="predicted"/>
<dbReference type="Proteomes" id="UP000030063">
    <property type="component" value="Unassembled WGS sequence"/>
</dbReference>
<organism evidence="1 2">
    <name type="scientific">Pseudomonas taeanensis MS-3</name>
    <dbReference type="NCBI Taxonomy" id="1395571"/>
    <lineage>
        <taxon>Bacteria</taxon>
        <taxon>Pseudomonadati</taxon>
        <taxon>Pseudomonadota</taxon>
        <taxon>Gammaproteobacteria</taxon>
        <taxon>Pseudomonadales</taxon>
        <taxon>Pseudomonadaceae</taxon>
        <taxon>Pseudomonas</taxon>
    </lineage>
</organism>
<dbReference type="OrthoDB" id="9798250at2"/>
<dbReference type="RefSeq" id="WP_025165408.1">
    <property type="nucleotide sequence ID" value="NZ_AWSQ01000002.1"/>
</dbReference>
<protein>
    <recommendedName>
        <fullName evidence="3">Glycosyltransferase</fullName>
    </recommendedName>
</protein>
<evidence type="ECO:0000313" key="2">
    <source>
        <dbReference type="Proteomes" id="UP000030063"/>
    </source>
</evidence>
<dbReference type="Gene3D" id="3.90.550.10">
    <property type="entry name" value="Spore Coat Polysaccharide Biosynthesis Protein SpsA, Chain A"/>
    <property type="match status" value="1"/>
</dbReference>
<evidence type="ECO:0000313" key="1">
    <source>
        <dbReference type="EMBL" id="KFX70153.1"/>
    </source>
</evidence>
<dbReference type="EMBL" id="AWSQ01000002">
    <property type="protein sequence ID" value="KFX70153.1"/>
    <property type="molecule type" value="Genomic_DNA"/>
</dbReference>
<dbReference type="NCBIfam" id="TIGR04282">
    <property type="entry name" value="glyco_like_cofC"/>
    <property type="match status" value="1"/>
</dbReference>
<keyword evidence="2" id="KW-1185">Reference proteome</keyword>
<evidence type="ECO:0008006" key="3">
    <source>
        <dbReference type="Google" id="ProtNLM"/>
    </source>
</evidence>
<name>A0A0A1YMF3_9PSED</name>
<reference evidence="1 2" key="1">
    <citation type="journal article" date="2014" name="Genome Announc.">
        <title>Draft Genome Sequence of Petroleum Oil-Degrading Marine Bacterium Pseudomonas taeanensis Strain MS-3, Isolated from a Crude Oil-Contaminated Seashore.</title>
        <authorList>
            <person name="Lee S.Y."/>
            <person name="Kim S.H."/>
            <person name="Lee D.G."/>
            <person name="Shin S."/>
            <person name="Yun S.H."/>
            <person name="Choi C.W."/>
            <person name="Chung Y.H."/>
            <person name="Choi J.S."/>
            <person name="Kahng H.Y."/>
            <person name="Kim S.I."/>
        </authorList>
    </citation>
    <scope>NUCLEOTIDE SEQUENCE [LARGE SCALE GENOMIC DNA]</scope>
    <source>
        <strain evidence="1 2">MS-3</strain>
    </source>
</reference>
<comment type="caution">
    <text evidence="1">The sequence shown here is derived from an EMBL/GenBank/DDBJ whole genome shotgun (WGS) entry which is preliminary data.</text>
</comment>
<dbReference type="PANTHER" id="PTHR36529">
    <property type="entry name" value="SLL1095 PROTEIN"/>
    <property type="match status" value="1"/>
</dbReference>
<dbReference type="STRING" id="1395571.TMS3_0111715"/>
<dbReference type="Pfam" id="PF09837">
    <property type="entry name" value="DUF2064"/>
    <property type="match status" value="1"/>
</dbReference>
<dbReference type="AlphaFoldDB" id="A0A0A1YMF3"/>
<dbReference type="PANTHER" id="PTHR36529:SF1">
    <property type="entry name" value="GLYCOSYLTRANSFERASE"/>
    <property type="match status" value="1"/>
</dbReference>